<dbReference type="Proteomes" id="UP000557566">
    <property type="component" value="Unassembled WGS sequence"/>
</dbReference>
<protein>
    <submittedName>
        <fullName evidence="1">Uncharacterized protein</fullName>
    </submittedName>
</protein>
<keyword evidence="2" id="KW-1185">Reference proteome</keyword>
<proteinExistence type="predicted"/>
<accession>A0A8H4PWJ4</accession>
<dbReference type="EMBL" id="JAAVMX010000003">
    <property type="protein sequence ID" value="KAF4511543.1"/>
    <property type="molecule type" value="Genomic_DNA"/>
</dbReference>
<comment type="caution">
    <text evidence="1">The sequence shown here is derived from an EMBL/GenBank/DDBJ whole genome shotgun (WGS) entry which is preliminary data.</text>
</comment>
<dbReference type="OrthoDB" id="4915202at2759"/>
<organism evidence="1 2">
    <name type="scientific">Ophiocordyceps sinensis</name>
    <dbReference type="NCBI Taxonomy" id="72228"/>
    <lineage>
        <taxon>Eukaryota</taxon>
        <taxon>Fungi</taxon>
        <taxon>Dikarya</taxon>
        <taxon>Ascomycota</taxon>
        <taxon>Pezizomycotina</taxon>
        <taxon>Sordariomycetes</taxon>
        <taxon>Hypocreomycetidae</taxon>
        <taxon>Hypocreales</taxon>
        <taxon>Ophiocordycipitaceae</taxon>
        <taxon>Ophiocordyceps</taxon>
    </lineage>
</organism>
<sequence>MERATPKDLGVGQGGSGERLESIISGQLEATQLALGALELGAVDARGVDVVSGEAGDDVWPVVELDVQALSTSMGVSQRFLSVAFGALPGERLVEQKGGLT</sequence>
<dbReference type="AlphaFoldDB" id="A0A8H4PWJ4"/>
<gene>
    <name evidence="1" type="ORF">G6O67_003327</name>
</gene>
<name>A0A8H4PWJ4_9HYPO</name>
<evidence type="ECO:0000313" key="2">
    <source>
        <dbReference type="Proteomes" id="UP000557566"/>
    </source>
</evidence>
<reference evidence="1 2" key="1">
    <citation type="journal article" date="2020" name="Genome Biol. Evol.">
        <title>A new high-quality draft genome assembly of the Chinese cordyceps Ophiocordyceps sinensis.</title>
        <authorList>
            <person name="Shu R."/>
            <person name="Zhang J."/>
            <person name="Meng Q."/>
            <person name="Zhang H."/>
            <person name="Zhou G."/>
            <person name="Li M."/>
            <person name="Wu P."/>
            <person name="Zhao Y."/>
            <person name="Chen C."/>
            <person name="Qin Q."/>
        </authorList>
    </citation>
    <scope>NUCLEOTIDE SEQUENCE [LARGE SCALE GENOMIC DNA]</scope>
    <source>
        <strain evidence="1 2">IOZ07</strain>
    </source>
</reference>
<evidence type="ECO:0000313" key="1">
    <source>
        <dbReference type="EMBL" id="KAF4511543.1"/>
    </source>
</evidence>